<evidence type="ECO:0000313" key="9">
    <source>
        <dbReference type="Proteomes" id="UP000032673"/>
    </source>
</evidence>
<dbReference type="GO" id="GO:0019867">
    <property type="term" value="C:outer membrane"/>
    <property type="evidence" value="ECO:0007669"/>
    <property type="project" value="InterPro"/>
</dbReference>
<dbReference type="InterPro" id="IPR010827">
    <property type="entry name" value="BamA/TamA_POTRA"/>
</dbReference>
<proteinExistence type="predicted"/>
<sequence length="688" mass="73769">MLCLIDRILVMVMRHGAKQTFKKHGQESGKIGATTGGTKRVRVSGKGILNGLVLTANRVVAGFSLWSVAAGGWALAAESQAYVTNLKPTGQADLDAALKSSSDLLSLQATHAVGPFALSGRIRNDYDRLKTALESYGYYEGTVKITLHRDKSKDAVQMDGLSPALSSWIESVPDKEKITADISVEKGPLYHIGSVKLVDDKNNGVVDLTPKQKAAFTLKPGDTAVAETVLGAGGTLLDALREDGHALAKVEKPQAYLRPQTRTLDVVYPVTPGPVLNIGAIDISGLKRVHEPFVRRQLTVKEGQLYQPSKIDAARQDLSGLGVFSNVGVKDGSTEPVNGTMPLDFTFKEAKRRAIGAEAGYSTDLGVRGGVTWTHYNLLGNAERLKLTALVTGLGGSAQQGLGYDVYADFFKPGFYSRKQNLSVRVEGLRQLFWSYRQTAILVRAGLTRQIGKYWNVNFGVSGEQEEIEQFGVTRDYTIGSIPLGATFDNTGLGNPIEPATHGIRANVNVAPSISLGNKGSGTSFFAIMNATASYYFDLKHLGISKPGRSILAIRGTVGSIQGATTYDIPPDQRLYAGGSATVRGYRWQGVGPQYGRTRYAIGGTSLDAGTIEYRQRLFKSFGMAGFVDAGQVGSSSSPFTGTLRVGAGGGVRYYTPIGPVRIDVAVPLNRAPRGDKWDLYIGLGETF</sequence>
<evidence type="ECO:0000259" key="6">
    <source>
        <dbReference type="Pfam" id="PF07244"/>
    </source>
</evidence>
<evidence type="ECO:0000256" key="4">
    <source>
        <dbReference type="ARBA" id="ARBA00023136"/>
    </source>
</evidence>
<dbReference type="EMBL" id="BJXQ01000003">
    <property type="protein sequence ID" value="GEN02589.1"/>
    <property type="molecule type" value="Genomic_DNA"/>
</dbReference>
<dbReference type="Gene3D" id="3.10.20.310">
    <property type="entry name" value="membrane protein fhac"/>
    <property type="match status" value="1"/>
</dbReference>
<protein>
    <submittedName>
        <fullName evidence="7 8">Outer membrane protein</fullName>
    </submittedName>
</protein>
<evidence type="ECO:0000313" key="7">
    <source>
        <dbReference type="EMBL" id="GAN63773.1"/>
    </source>
</evidence>
<dbReference type="PANTHER" id="PTHR12815:SF18">
    <property type="entry name" value="SORTING AND ASSEMBLY MACHINERY COMPONENT 50 HOMOLOG"/>
    <property type="match status" value="1"/>
</dbReference>
<keyword evidence="4" id="KW-0472">Membrane</keyword>
<dbReference type="Proteomes" id="UP000321104">
    <property type="component" value="Unassembled WGS sequence"/>
</dbReference>
<feature type="domain" description="POTRA" evidence="6">
    <location>
        <begin position="278"/>
        <end position="349"/>
    </location>
</feature>
<keyword evidence="2" id="KW-1134">Transmembrane beta strand</keyword>
<evidence type="ECO:0000313" key="10">
    <source>
        <dbReference type="Proteomes" id="UP000321104"/>
    </source>
</evidence>
<dbReference type="InterPro" id="IPR000184">
    <property type="entry name" value="Bac_surfAg_D15"/>
</dbReference>
<keyword evidence="9" id="KW-1185">Reference proteome</keyword>
<evidence type="ECO:0000313" key="8">
    <source>
        <dbReference type="EMBL" id="GEN02589.1"/>
    </source>
</evidence>
<feature type="domain" description="Bacterial surface antigen (D15)" evidence="5">
    <location>
        <begin position="377"/>
        <end position="688"/>
    </location>
</feature>
<dbReference type="Pfam" id="PF01103">
    <property type="entry name" value="Omp85"/>
    <property type="match status" value="1"/>
</dbReference>
<accession>A0A6N3T5A0</accession>
<dbReference type="AlphaFoldDB" id="A0A6N3T5A0"/>
<comment type="caution">
    <text evidence="8">The sequence shown here is derived from an EMBL/GenBank/DDBJ whole genome shotgun (WGS) entry which is preliminary data.</text>
</comment>
<reference evidence="8 10" key="2">
    <citation type="submission" date="2019-07" db="EMBL/GenBank/DDBJ databases">
        <title>Whole genome shotgun sequence of Acetobacter indonesiensis NBRC 16471.</title>
        <authorList>
            <person name="Hosoyama A."/>
            <person name="Uohara A."/>
            <person name="Ohji S."/>
            <person name="Ichikawa N."/>
        </authorList>
    </citation>
    <scope>NUCLEOTIDE SEQUENCE [LARGE SCALE GENOMIC DNA]</scope>
    <source>
        <strain evidence="8 10">NBRC 16471</strain>
    </source>
</reference>
<organism evidence="8 10">
    <name type="scientific">Acetobacter indonesiensis</name>
    <dbReference type="NCBI Taxonomy" id="104101"/>
    <lineage>
        <taxon>Bacteria</taxon>
        <taxon>Pseudomonadati</taxon>
        <taxon>Pseudomonadota</taxon>
        <taxon>Alphaproteobacteria</taxon>
        <taxon>Acetobacterales</taxon>
        <taxon>Acetobacteraceae</taxon>
        <taxon>Acetobacter</taxon>
    </lineage>
</organism>
<keyword evidence="3" id="KW-0812">Transmembrane</keyword>
<evidence type="ECO:0000256" key="2">
    <source>
        <dbReference type="ARBA" id="ARBA00022452"/>
    </source>
</evidence>
<dbReference type="PANTHER" id="PTHR12815">
    <property type="entry name" value="SORTING AND ASSEMBLY MACHINERY SAMM50 PROTEIN FAMILY MEMBER"/>
    <property type="match status" value="1"/>
</dbReference>
<evidence type="ECO:0000256" key="1">
    <source>
        <dbReference type="ARBA" id="ARBA00004370"/>
    </source>
</evidence>
<evidence type="ECO:0000256" key="3">
    <source>
        <dbReference type="ARBA" id="ARBA00022692"/>
    </source>
</evidence>
<name>A0A6N3T5A0_9PROT</name>
<dbReference type="Pfam" id="PF07244">
    <property type="entry name" value="POTRA"/>
    <property type="match status" value="1"/>
</dbReference>
<comment type="subcellular location">
    <subcellularLocation>
        <location evidence="1">Membrane</location>
    </subcellularLocation>
</comment>
<gene>
    <name evidence="7" type="ORF">Abin_047_027</name>
    <name evidence="8" type="ORF">AIN02nite_06140</name>
</gene>
<dbReference type="Proteomes" id="UP000032673">
    <property type="component" value="Unassembled WGS sequence"/>
</dbReference>
<dbReference type="InterPro" id="IPR039910">
    <property type="entry name" value="D15-like"/>
</dbReference>
<reference evidence="7 9" key="1">
    <citation type="submission" date="2012-11" db="EMBL/GenBank/DDBJ databases">
        <title>Whole genome sequence of Acetobacter indonesiensis 5H-1.</title>
        <authorList>
            <person name="Azuma Y."/>
            <person name="Higashiura N."/>
            <person name="Hirakawa H."/>
            <person name="Matsushita K."/>
        </authorList>
    </citation>
    <scope>NUCLEOTIDE SEQUENCE [LARGE SCALE GENOMIC DNA]</scope>
    <source>
        <strain evidence="7 9">5H-1</strain>
    </source>
</reference>
<evidence type="ECO:0000259" key="5">
    <source>
        <dbReference type="Pfam" id="PF01103"/>
    </source>
</evidence>
<dbReference type="Gene3D" id="2.40.160.50">
    <property type="entry name" value="membrane protein fhac: a member of the omp85/tpsb transporter family"/>
    <property type="match status" value="1"/>
</dbReference>
<dbReference type="EMBL" id="BAMW01000045">
    <property type="protein sequence ID" value="GAN63773.1"/>
    <property type="molecule type" value="Genomic_DNA"/>
</dbReference>